<protein>
    <submittedName>
        <fullName evidence="3">Putative lipoprotein</fullName>
    </submittedName>
</protein>
<dbReference type="PATRIC" id="fig|1283.206.peg.695"/>
<dbReference type="RefSeq" id="WP_011274523.1">
    <property type="nucleotide sequence ID" value="NZ_BKAY01000005.1"/>
</dbReference>
<name>A0A023UEG5_STAHA</name>
<reference evidence="3" key="1">
    <citation type="submission" date="2013-03" db="EMBL/GenBank/DDBJ databases">
        <authorList>
            <person name="Borui P."/>
            <person name="Yunsong Y."/>
        </authorList>
    </citation>
    <scope>NUCLEOTIDE SEQUENCE</scope>
    <source>
        <strain evidence="3">SH32</strain>
    </source>
</reference>
<keyword evidence="2" id="KW-0732">Signal</keyword>
<feature type="chain" id="PRO_5039355328" evidence="2">
    <location>
        <begin position="23"/>
        <end position="288"/>
    </location>
</feature>
<gene>
    <name evidence="3" type="ORF">SHP0194</name>
</gene>
<organism evidence="3">
    <name type="scientific">Staphylococcus haemolyticus</name>
    <dbReference type="NCBI Taxonomy" id="1283"/>
    <lineage>
        <taxon>Bacteria</taxon>
        <taxon>Bacillati</taxon>
        <taxon>Bacillota</taxon>
        <taxon>Bacilli</taxon>
        <taxon>Bacillales</taxon>
        <taxon>Staphylococcaceae</taxon>
        <taxon>Staphylococcus</taxon>
    </lineage>
</organism>
<proteinExistence type="predicted"/>
<dbReference type="OMA" id="WDNIRIN"/>
<evidence type="ECO:0000256" key="2">
    <source>
        <dbReference type="SAM" id="SignalP"/>
    </source>
</evidence>
<feature type="region of interest" description="Disordered" evidence="1">
    <location>
        <begin position="21"/>
        <end position="46"/>
    </location>
</feature>
<dbReference type="EMBL" id="KF006347">
    <property type="protein sequence ID" value="AHX99903.1"/>
    <property type="molecule type" value="Genomic_DNA"/>
</dbReference>
<keyword evidence="3" id="KW-0449">Lipoprotein</keyword>
<dbReference type="PROSITE" id="PS51257">
    <property type="entry name" value="PROKAR_LIPOPROTEIN"/>
    <property type="match status" value="1"/>
</dbReference>
<evidence type="ECO:0000256" key="1">
    <source>
        <dbReference type="SAM" id="MobiDB-lite"/>
    </source>
</evidence>
<accession>A0A023UEG5</accession>
<sequence>MKKLLFMCGVFLLLLAACGSNDGSKEDSAKTKSNAEQTKSKKSKKEQKLEKEVAKLSEKQKLALAFCVEDVDRYTLTKNEILTGIYEYKLATGNKNFKLVDFKLVKYDDSIKNAPKGMNLYNVSPNKGNFEALIGVSNDKIFIGRMQSGSLDYKDLLGKGKEVKLIDVYKANKDNKALPELTDKINIVDSLSNKDKENNNPLSAEYLEKSGTVNTHFRNQVYQMISDFEGIAVGKTNYLWDDVKMVGHSGDWIVNYRNKDGEILGTYKTKNNKIIKLDANGKVIKQEN</sequence>
<reference evidence="3" key="2">
    <citation type="journal article" date="2014" name="PLoS ONE">
        <title>Characterization of the staphylococcal cassette chromosome composite island of Staphylococcus haemolyticus SH32, a methicillin-resistant clinical isolate from China.</title>
        <authorList>
            <person name="Yu D."/>
            <person name="Pi B."/>
            <person name="Chen Y."/>
            <person name="Wang Y."/>
            <person name="Ruan Z."/>
            <person name="Otto M."/>
            <person name="Yu Y."/>
        </authorList>
    </citation>
    <scope>NUCLEOTIDE SEQUENCE</scope>
    <source>
        <strain evidence="3">SH32</strain>
    </source>
</reference>
<dbReference type="GeneID" id="93779632"/>
<dbReference type="AlphaFoldDB" id="A0A023UEG5"/>
<evidence type="ECO:0000313" key="3">
    <source>
        <dbReference type="EMBL" id="AHX99903.1"/>
    </source>
</evidence>
<feature type="signal peptide" evidence="2">
    <location>
        <begin position="1"/>
        <end position="22"/>
    </location>
</feature>